<protein>
    <submittedName>
        <fullName evidence="1">Uncharacterized protein</fullName>
    </submittedName>
</protein>
<gene>
    <name evidence="1" type="ORF">SAMEA104719789_00475</name>
</gene>
<dbReference type="AlphaFoldDB" id="A0A383TWK8"/>
<dbReference type="RefSeq" id="WP_133297994.1">
    <property type="nucleotide sequence ID" value="NZ_UNSC01000001.1"/>
</dbReference>
<proteinExistence type="predicted"/>
<dbReference type="EMBL" id="UNSC01000001">
    <property type="protein sequence ID" value="SZD71376.1"/>
    <property type="molecule type" value="Genomic_DNA"/>
</dbReference>
<name>A0A383TWK8_9FLAO</name>
<sequence length="209" mass="24591">MLVLQGCPIFDLKADYIGYYFKVDNPESWVDIQPKKDIYNVGDTIDITYKIPSHIGGYIAEESKEAIVKYFGIKPENFKLRNYYKADSILALQYRLSYKSRYTSFLSEDAEKTIILINEGKEVEIENDGFRNYLTYRFDKEKEEYIAKVKVIFTKPDTFNWFTSKNYNKKNEILPSYISIPMPENPDYYESSVVINFLPKDDIAFKVVE</sequence>
<organism evidence="1 2">
    <name type="scientific">Candidatus Ornithobacterium hominis</name>
    <dbReference type="NCBI Taxonomy" id="2497989"/>
    <lineage>
        <taxon>Bacteria</taxon>
        <taxon>Pseudomonadati</taxon>
        <taxon>Bacteroidota</taxon>
        <taxon>Flavobacteriia</taxon>
        <taxon>Flavobacteriales</taxon>
        <taxon>Weeksellaceae</taxon>
        <taxon>Ornithobacterium</taxon>
    </lineage>
</organism>
<keyword evidence="2" id="KW-1185">Reference proteome</keyword>
<reference evidence="1 2" key="1">
    <citation type="submission" date="2018-09" db="EMBL/GenBank/DDBJ databases">
        <authorList>
            <consortium name="Pathogen Informatics"/>
        </authorList>
    </citation>
    <scope>NUCLEOTIDE SEQUENCE [LARGE SCALE GENOMIC DNA]</scope>
    <source>
        <strain evidence="1 2">OH-22767</strain>
    </source>
</reference>
<accession>A0A383TWK8</accession>
<evidence type="ECO:0000313" key="2">
    <source>
        <dbReference type="Proteomes" id="UP000262142"/>
    </source>
</evidence>
<evidence type="ECO:0000313" key="1">
    <source>
        <dbReference type="EMBL" id="SZD71376.1"/>
    </source>
</evidence>
<dbReference type="Proteomes" id="UP000262142">
    <property type="component" value="Unassembled WGS sequence"/>
</dbReference>